<dbReference type="KEGG" id="orp:MOP44_14700"/>
<keyword evidence="1" id="KW-1188">Viral release from host cell</keyword>
<evidence type="ECO:0000313" key="5">
    <source>
        <dbReference type="EMBL" id="UWZ81833.1"/>
    </source>
</evidence>
<keyword evidence="3" id="KW-0378">Hydrolase</keyword>
<dbReference type="GO" id="GO:0008233">
    <property type="term" value="F:peptidase activity"/>
    <property type="evidence" value="ECO:0007669"/>
    <property type="project" value="UniProtKB-KW"/>
</dbReference>
<protein>
    <submittedName>
        <fullName evidence="5">HK97 family phage prohead protease</fullName>
    </submittedName>
</protein>
<keyword evidence="6" id="KW-1185">Reference proteome</keyword>
<feature type="domain" description="Prohead serine protease" evidence="4">
    <location>
        <begin position="4"/>
        <end position="142"/>
    </location>
</feature>
<sequence>MAKKIAGYAARFDSPSDDIGFIETIDHHAFDGVLRTKPDVLVLFNHDAHKLLGRTASGTARVSVDARGLLYSCDLPDTTVGRDVYELVKRGDVVGSSFGFVVAEDVWNVAPNGQVKRTILNLSRLIDCSPVVTPAYPSTSVTI</sequence>
<dbReference type="InterPro" id="IPR006433">
    <property type="entry name" value="Prohead_protease"/>
</dbReference>
<dbReference type="InterPro" id="IPR054613">
    <property type="entry name" value="Peptidase_S78_dom"/>
</dbReference>
<accession>A0A9J7BH38</accession>
<dbReference type="AlphaFoldDB" id="A0A9J7BH38"/>
<name>A0A9J7BH38_9BACT</name>
<dbReference type="EMBL" id="CP093313">
    <property type="protein sequence ID" value="UWZ81833.1"/>
    <property type="molecule type" value="Genomic_DNA"/>
</dbReference>
<dbReference type="NCBIfam" id="TIGR01543">
    <property type="entry name" value="proheadase_HK97"/>
    <property type="match status" value="1"/>
</dbReference>
<evidence type="ECO:0000256" key="3">
    <source>
        <dbReference type="ARBA" id="ARBA00022801"/>
    </source>
</evidence>
<dbReference type="GO" id="GO:0006508">
    <property type="term" value="P:proteolysis"/>
    <property type="evidence" value="ECO:0007669"/>
    <property type="project" value="UniProtKB-KW"/>
</dbReference>
<organism evidence="5 6">
    <name type="scientific">Occallatibacter riparius</name>
    <dbReference type="NCBI Taxonomy" id="1002689"/>
    <lineage>
        <taxon>Bacteria</taxon>
        <taxon>Pseudomonadati</taxon>
        <taxon>Acidobacteriota</taxon>
        <taxon>Terriglobia</taxon>
        <taxon>Terriglobales</taxon>
        <taxon>Acidobacteriaceae</taxon>
        <taxon>Occallatibacter</taxon>
    </lineage>
</organism>
<evidence type="ECO:0000313" key="6">
    <source>
        <dbReference type="Proteomes" id="UP001059380"/>
    </source>
</evidence>
<gene>
    <name evidence="5" type="ORF">MOP44_14700</name>
</gene>
<keyword evidence="2 5" id="KW-0645">Protease</keyword>
<evidence type="ECO:0000256" key="2">
    <source>
        <dbReference type="ARBA" id="ARBA00022670"/>
    </source>
</evidence>
<dbReference type="Proteomes" id="UP001059380">
    <property type="component" value="Chromosome"/>
</dbReference>
<proteinExistence type="predicted"/>
<evidence type="ECO:0000256" key="1">
    <source>
        <dbReference type="ARBA" id="ARBA00022612"/>
    </source>
</evidence>
<evidence type="ECO:0000259" key="4">
    <source>
        <dbReference type="Pfam" id="PF04586"/>
    </source>
</evidence>
<reference evidence="5" key="1">
    <citation type="submission" date="2021-04" db="EMBL/GenBank/DDBJ databases">
        <title>Phylogenetic analysis of Acidobacteriaceae.</title>
        <authorList>
            <person name="Qiu L."/>
            <person name="Zhang Q."/>
        </authorList>
    </citation>
    <scope>NUCLEOTIDE SEQUENCE</scope>
    <source>
        <strain evidence="5">DSM 25168</strain>
    </source>
</reference>
<dbReference type="Pfam" id="PF04586">
    <property type="entry name" value="Peptidase_S78"/>
    <property type="match status" value="1"/>
</dbReference>